<dbReference type="GO" id="GO:0046872">
    <property type="term" value="F:metal ion binding"/>
    <property type="evidence" value="ECO:0007669"/>
    <property type="project" value="UniProtKB-KW"/>
</dbReference>
<keyword evidence="3" id="KW-0479">Metal-binding</keyword>
<dbReference type="AlphaFoldDB" id="A0A1G6CXY5"/>
<evidence type="ECO:0000313" key="9">
    <source>
        <dbReference type="Proteomes" id="UP000198771"/>
    </source>
</evidence>
<dbReference type="OrthoDB" id="9786127at2"/>
<evidence type="ECO:0000256" key="1">
    <source>
        <dbReference type="ARBA" id="ARBA00022448"/>
    </source>
</evidence>
<dbReference type="PANTHER" id="PTHR43551:SF1">
    <property type="entry name" value="HETERODISULFIDE REDUCTASE"/>
    <property type="match status" value="1"/>
</dbReference>
<protein>
    <submittedName>
        <fullName evidence="8">Fe-S oxidoreductase</fullName>
    </submittedName>
</protein>
<evidence type="ECO:0000259" key="7">
    <source>
        <dbReference type="PROSITE" id="PS51379"/>
    </source>
</evidence>
<keyword evidence="2" id="KW-0004">4Fe-4S</keyword>
<keyword evidence="5" id="KW-0408">Iron</keyword>
<dbReference type="InterPro" id="IPR009051">
    <property type="entry name" value="Helical_ferredxn"/>
</dbReference>
<dbReference type="PROSITE" id="PS00198">
    <property type="entry name" value="4FE4S_FER_1"/>
    <property type="match status" value="1"/>
</dbReference>
<dbReference type="PANTHER" id="PTHR43551">
    <property type="entry name" value="FUMARATE REDUCTASE IRON-SULFUR SUBUNIT"/>
    <property type="match status" value="1"/>
</dbReference>
<dbReference type="InterPro" id="IPR017900">
    <property type="entry name" value="4Fe4S_Fe_S_CS"/>
</dbReference>
<sequence length="438" mass="49552">MGIQERLIEDVGLREGVSRLTEEKIQKTVQAVLKGENGARLKLYDEICLRCGMCTEACHFYLSHDKDPTYAPAAKVKQTIGTLLASNGRVTPSQIYNMAQIAYTECNLCRRCIHFCPVGIDTAYMMITMRRICHRLGVTPQYIQDTAHSHSATFNQMWVKDDEWTDTLQWQEEEARDEFPDLRIPLDKEGADVYYSVIAPEPKFRTQLIYQAAAILHTAKVDWTMPAEPGWDNSDMCMFTGDFEMMGRLKRKHFESAQKLKVKRIVMGECGHAFRSVYDVGNRWVGWKQFPVPVVHAIEFFWELLTEGKIKLTSKYPGPVTVQDPCNMVRGRGLGDKLREVVHILVDGEIIETASNREHNLCCAAGGGVINCGPPFKNARVQACKAKAEQLRATGVKTIIAPCHNCHGGLDDTVHKYELGMEIKFLGDIIYQLMEKPS</sequence>
<dbReference type="InterPro" id="IPR017896">
    <property type="entry name" value="4Fe4S_Fe-S-bd"/>
</dbReference>
<dbReference type="EMBL" id="FMXO01000009">
    <property type="protein sequence ID" value="SDB37746.1"/>
    <property type="molecule type" value="Genomic_DNA"/>
</dbReference>
<evidence type="ECO:0000256" key="3">
    <source>
        <dbReference type="ARBA" id="ARBA00022723"/>
    </source>
</evidence>
<gene>
    <name evidence="8" type="ORF">SAMN05660653_01814</name>
</gene>
<name>A0A1G6CXY5_9BACT</name>
<keyword evidence="1" id="KW-0813">Transport</keyword>
<dbReference type="SUPFAM" id="SSF46548">
    <property type="entry name" value="alpha-helical ferredoxin"/>
    <property type="match status" value="1"/>
</dbReference>
<evidence type="ECO:0000256" key="6">
    <source>
        <dbReference type="ARBA" id="ARBA00023014"/>
    </source>
</evidence>
<dbReference type="PROSITE" id="PS51379">
    <property type="entry name" value="4FE4S_FER_2"/>
    <property type="match status" value="1"/>
</dbReference>
<dbReference type="Pfam" id="PF13183">
    <property type="entry name" value="Fer4_8"/>
    <property type="match status" value="1"/>
</dbReference>
<dbReference type="NCBIfam" id="NF045724">
    <property type="entry name" value="ferredox_TmcB"/>
    <property type="match status" value="1"/>
</dbReference>
<feature type="domain" description="4Fe-4S ferredoxin-type" evidence="7">
    <location>
        <begin position="39"/>
        <end position="67"/>
    </location>
</feature>
<evidence type="ECO:0000313" key="8">
    <source>
        <dbReference type="EMBL" id="SDB37746.1"/>
    </source>
</evidence>
<keyword evidence="9" id="KW-1185">Reference proteome</keyword>
<dbReference type="GO" id="GO:0016491">
    <property type="term" value="F:oxidoreductase activity"/>
    <property type="evidence" value="ECO:0007669"/>
    <property type="project" value="UniProtKB-ARBA"/>
</dbReference>
<dbReference type="GO" id="GO:0051539">
    <property type="term" value="F:4 iron, 4 sulfur cluster binding"/>
    <property type="evidence" value="ECO:0007669"/>
    <property type="project" value="UniProtKB-KW"/>
</dbReference>
<reference evidence="8 9" key="1">
    <citation type="submission" date="2016-10" db="EMBL/GenBank/DDBJ databases">
        <authorList>
            <person name="de Groot N.N."/>
        </authorList>
    </citation>
    <scope>NUCLEOTIDE SEQUENCE [LARGE SCALE GENOMIC DNA]</scope>
    <source>
        <strain evidence="8 9">ASO4-2</strain>
    </source>
</reference>
<accession>A0A1G6CXY5</accession>
<dbReference type="Pfam" id="PF02754">
    <property type="entry name" value="CCG"/>
    <property type="match status" value="1"/>
</dbReference>
<organism evidence="8 9">
    <name type="scientific">Desulfonatronum thiosulfatophilum</name>
    <dbReference type="NCBI Taxonomy" id="617002"/>
    <lineage>
        <taxon>Bacteria</taxon>
        <taxon>Pseudomonadati</taxon>
        <taxon>Thermodesulfobacteriota</taxon>
        <taxon>Desulfovibrionia</taxon>
        <taxon>Desulfovibrionales</taxon>
        <taxon>Desulfonatronaceae</taxon>
        <taxon>Desulfonatronum</taxon>
    </lineage>
</organism>
<evidence type="ECO:0000256" key="4">
    <source>
        <dbReference type="ARBA" id="ARBA00022982"/>
    </source>
</evidence>
<dbReference type="STRING" id="617002.SAMN05660653_01814"/>
<dbReference type="Gene3D" id="1.10.1060.10">
    <property type="entry name" value="Alpha-helical ferredoxin"/>
    <property type="match status" value="1"/>
</dbReference>
<proteinExistence type="predicted"/>
<keyword evidence="6" id="KW-0411">Iron-sulfur</keyword>
<dbReference type="Proteomes" id="UP000198771">
    <property type="component" value="Unassembled WGS sequence"/>
</dbReference>
<keyword evidence="4" id="KW-0249">Electron transport</keyword>
<evidence type="ECO:0000256" key="5">
    <source>
        <dbReference type="ARBA" id="ARBA00023004"/>
    </source>
</evidence>
<dbReference type="RefSeq" id="WP_092120316.1">
    <property type="nucleotide sequence ID" value="NZ_FMXO01000009.1"/>
</dbReference>
<dbReference type="InterPro" id="IPR004017">
    <property type="entry name" value="Cys_rich_dom"/>
</dbReference>
<evidence type="ECO:0000256" key="2">
    <source>
        <dbReference type="ARBA" id="ARBA00022485"/>
    </source>
</evidence>